<keyword evidence="3 6" id="KW-0687">Ribonucleoprotein</keyword>
<feature type="compositionally biased region" description="Basic and acidic residues" evidence="7">
    <location>
        <begin position="1"/>
        <end position="13"/>
    </location>
</feature>
<evidence type="ECO:0000256" key="2">
    <source>
        <dbReference type="ARBA" id="ARBA00022980"/>
    </source>
</evidence>
<dbReference type="InterPro" id="IPR038464">
    <property type="entry name" value="Ribosomal_eL38_sf"/>
</dbReference>
<dbReference type="PANTHER" id="PTHR10965">
    <property type="entry name" value="60S RIBOSOMAL PROTEIN L38"/>
    <property type="match status" value="1"/>
</dbReference>
<organism evidence="8 9">
    <name type="scientific">Odobenus rosmarus divergens</name>
    <name type="common">Pacific walrus</name>
    <dbReference type="NCBI Taxonomy" id="9708"/>
    <lineage>
        <taxon>Eukaryota</taxon>
        <taxon>Metazoa</taxon>
        <taxon>Chordata</taxon>
        <taxon>Craniata</taxon>
        <taxon>Vertebrata</taxon>
        <taxon>Euteleostomi</taxon>
        <taxon>Mammalia</taxon>
        <taxon>Eutheria</taxon>
        <taxon>Laurasiatheria</taxon>
        <taxon>Carnivora</taxon>
        <taxon>Caniformia</taxon>
        <taxon>Pinnipedia</taxon>
        <taxon>Odobenidae</taxon>
        <taxon>Odobenus</taxon>
    </lineage>
</organism>
<gene>
    <name evidence="9" type="primary">LOC101374709</name>
</gene>
<dbReference type="Pfam" id="PF01781">
    <property type="entry name" value="Ribosomal_L38e"/>
    <property type="match status" value="1"/>
</dbReference>
<evidence type="ECO:0000256" key="6">
    <source>
        <dbReference type="RuleBase" id="RU003445"/>
    </source>
</evidence>
<dbReference type="GO" id="GO:0022618">
    <property type="term" value="P:protein-RNA complex assembly"/>
    <property type="evidence" value="ECO:0007669"/>
    <property type="project" value="TreeGrafter"/>
</dbReference>
<keyword evidence="8" id="KW-1185">Reference proteome</keyword>
<dbReference type="PANTHER" id="PTHR10965:SF0">
    <property type="entry name" value="LARGE RIBOSOMAL SUBUNIT PROTEIN EL38"/>
    <property type="match status" value="1"/>
</dbReference>
<name>A0A9B0LQF8_ODORO</name>
<evidence type="ECO:0000256" key="5">
    <source>
        <dbReference type="ARBA" id="ARBA00035338"/>
    </source>
</evidence>
<evidence type="ECO:0000313" key="8">
    <source>
        <dbReference type="Proteomes" id="UP000245340"/>
    </source>
</evidence>
<keyword evidence="2 6" id="KW-0689">Ribosomal protein</keyword>
<accession>A0A9B0LQF8</accession>
<evidence type="ECO:0000256" key="4">
    <source>
        <dbReference type="ARBA" id="ARBA00035235"/>
    </source>
</evidence>
<proteinExistence type="inferred from homology"/>
<evidence type="ECO:0000313" key="9">
    <source>
        <dbReference type="RefSeq" id="XP_004405369.1"/>
    </source>
</evidence>
<evidence type="ECO:0000256" key="7">
    <source>
        <dbReference type="SAM" id="MobiDB-lite"/>
    </source>
</evidence>
<dbReference type="GO" id="GO:0003735">
    <property type="term" value="F:structural constituent of ribosome"/>
    <property type="evidence" value="ECO:0007669"/>
    <property type="project" value="InterPro"/>
</dbReference>
<dbReference type="GO" id="GO:0006412">
    <property type="term" value="P:translation"/>
    <property type="evidence" value="ECO:0007669"/>
    <property type="project" value="InterPro"/>
</dbReference>
<dbReference type="Proteomes" id="UP000245340">
    <property type="component" value="Unplaced"/>
</dbReference>
<feature type="region of interest" description="Disordered" evidence="7">
    <location>
        <begin position="127"/>
        <end position="147"/>
    </location>
</feature>
<dbReference type="GO" id="GO:0022625">
    <property type="term" value="C:cytosolic large ribosomal subunit"/>
    <property type="evidence" value="ECO:0007669"/>
    <property type="project" value="TreeGrafter"/>
</dbReference>
<dbReference type="AlphaFoldDB" id="A0A9B0LQF8"/>
<dbReference type="FunFam" id="3.30.720.90:FF:000001">
    <property type="entry name" value="60S ribosomal protein L38"/>
    <property type="match status" value="1"/>
</dbReference>
<dbReference type="RefSeq" id="XP_004405369.1">
    <property type="nucleotide sequence ID" value="XM_004405312.1"/>
</dbReference>
<reference evidence="9" key="1">
    <citation type="submission" date="2025-08" db="UniProtKB">
        <authorList>
            <consortium name="RefSeq"/>
        </authorList>
    </citation>
    <scope>IDENTIFICATION</scope>
</reference>
<protein>
    <recommendedName>
        <fullName evidence="4">Large ribosomal subunit protein eL38</fullName>
    </recommendedName>
    <alternativeName>
        <fullName evidence="5">60S ribosomal protein L38</fullName>
    </alternativeName>
</protein>
<dbReference type="Gene3D" id="3.30.720.90">
    <property type="match status" value="1"/>
</dbReference>
<dbReference type="InterPro" id="IPR002675">
    <property type="entry name" value="Ribosomal_eL38"/>
</dbReference>
<evidence type="ECO:0000256" key="3">
    <source>
        <dbReference type="ARBA" id="ARBA00023274"/>
    </source>
</evidence>
<evidence type="ECO:0000256" key="1">
    <source>
        <dbReference type="ARBA" id="ARBA00007803"/>
    </source>
</evidence>
<sequence length="294" mass="33350">MREGKEDNKKGSEQEVVSKNPDWRHCTGAKVSVLFLAAREQLNHTPVLHGCCSKESEHGLEFSEDVIHKGTVNQTQTSLQNLTVQAKLIASRRKVPDQRSGIHSILHTGDLRRNLSHTDLYQGQEAHSSGFHIPSSTQSPSRYASHKEGKRKFKFHALERNKNHHLEIQRRRQIDIQSRCVSLIETWQKSFSGSGRKNKSWLSSLAACCAGPAPPPLTPPPAVAGRRKIKKIKDFLLMARRKDAKSVKIKKNRDNVKFKVWCSRYLYTLVIMDKEKAEKLKQSLPPGLAVKELK</sequence>
<comment type="similarity">
    <text evidence="1 6">Belongs to the eukaryotic ribosomal protein eL38 family.</text>
</comment>
<feature type="region of interest" description="Disordered" evidence="7">
    <location>
        <begin position="1"/>
        <end position="20"/>
    </location>
</feature>